<keyword evidence="5" id="KW-1185">Reference proteome</keyword>
<sequence>MFFTAFSAQATPVIPHKTDIPLIAAASSIKFALDDIVKQFEADTGLSVNVSYGSSGNLVAQIMHGAPFQLFLSADESYVEQLAKVHLIKGEAQVYAIGKLALVAPKSSPLLLDKALLGVKTLLASGQLYRFAIANPRHAPYGERAQVLLNRLGLWDKIQPRLVLGENVSQAAQFVLTGAVEGGIVALSLAIRPQFTEKVNYLVLPMDLYPPLKQSMALLNKADTTAALFYQYVLSSKTQSIFKQYGFAKIESQ</sequence>
<dbReference type="Gene3D" id="3.40.190.10">
    <property type="entry name" value="Periplasmic binding protein-like II"/>
    <property type="match status" value="2"/>
</dbReference>
<organism evidence="4 5">
    <name type="scientific">Shewanella surugensis</name>
    <dbReference type="NCBI Taxonomy" id="212020"/>
    <lineage>
        <taxon>Bacteria</taxon>
        <taxon>Pseudomonadati</taxon>
        <taxon>Pseudomonadota</taxon>
        <taxon>Gammaproteobacteria</taxon>
        <taxon>Alteromonadales</taxon>
        <taxon>Shewanellaceae</taxon>
        <taxon>Shewanella</taxon>
    </lineage>
</organism>
<keyword evidence="3" id="KW-0732">Signal</keyword>
<comment type="similarity">
    <text evidence="1">Belongs to the bacterial solute-binding protein ModA family.</text>
</comment>
<comment type="caution">
    <text evidence="4">The sequence shown here is derived from an EMBL/GenBank/DDBJ whole genome shotgun (WGS) entry which is preliminary data.</text>
</comment>
<dbReference type="SUPFAM" id="SSF53850">
    <property type="entry name" value="Periplasmic binding protein-like II"/>
    <property type="match status" value="1"/>
</dbReference>
<evidence type="ECO:0000256" key="3">
    <source>
        <dbReference type="ARBA" id="ARBA00022729"/>
    </source>
</evidence>
<keyword evidence="2" id="KW-0479">Metal-binding</keyword>
<reference evidence="4 5" key="1">
    <citation type="submission" date="2022-01" db="EMBL/GenBank/DDBJ databases">
        <title>Whole genome-based taxonomy of the Shewanellaceae.</title>
        <authorList>
            <person name="Martin-Rodriguez A.J."/>
        </authorList>
    </citation>
    <scope>NUCLEOTIDE SEQUENCE [LARGE SCALE GENOMIC DNA]</scope>
    <source>
        <strain evidence="4 5">DSM 17177</strain>
    </source>
</reference>
<proteinExistence type="inferred from homology"/>
<dbReference type="InterPro" id="IPR005950">
    <property type="entry name" value="ModA"/>
</dbReference>
<accession>A0ABT0L9K9</accession>
<dbReference type="CDD" id="cd13539">
    <property type="entry name" value="PBP2_AvModA"/>
    <property type="match status" value="1"/>
</dbReference>
<evidence type="ECO:0000313" key="5">
    <source>
        <dbReference type="Proteomes" id="UP001203423"/>
    </source>
</evidence>
<dbReference type="PANTHER" id="PTHR30632:SF14">
    <property type="entry name" value="TUNGSTATE_MOLYBDATE_CHROMATE-BINDING PROTEIN MODA"/>
    <property type="match status" value="1"/>
</dbReference>
<gene>
    <name evidence="4" type="primary">modA</name>
    <name evidence="4" type="ORF">L2764_07905</name>
</gene>
<dbReference type="PIRSF" id="PIRSF004846">
    <property type="entry name" value="ModA"/>
    <property type="match status" value="1"/>
</dbReference>
<dbReference type="Pfam" id="PF13531">
    <property type="entry name" value="SBP_bac_11"/>
    <property type="match status" value="1"/>
</dbReference>
<evidence type="ECO:0000313" key="4">
    <source>
        <dbReference type="EMBL" id="MCL1124398.1"/>
    </source>
</evidence>
<dbReference type="PANTHER" id="PTHR30632">
    <property type="entry name" value="MOLYBDATE-BINDING PERIPLASMIC PROTEIN"/>
    <property type="match status" value="1"/>
</dbReference>
<name>A0ABT0L9K9_9GAMM</name>
<protein>
    <submittedName>
        <fullName evidence="4">Molybdate ABC transporter substrate-binding protein</fullName>
    </submittedName>
</protein>
<dbReference type="Proteomes" id="UP001203423">
    <property type="component" value="Unassembled WGS sequence"/>
</dbReference>
<evidence type="ECO:0000256" key="1">
    <source>
        <dbReference type="ARBA" id="ARBA00009175"/>
    </source>
</evidence>
<dbReference type="InterPro" id="IPR044084">
    <property type="entry name" value="AvModA-like_subst-bd"/>
</dbReference>
<dbReference type="InterPro" id="IPR050682">
    <property type="entry name" value="ModA/WtpA"/>
</dbReference>
<dbReference type="NCBIfam" id="TIGR01256">
    <property type="entry name" value="modA"/>
    <property type="match status" value="1"/>
</dbReference>
<dbReference type="EMBL" id="JAKIKS010000023">
    <property type="protein sequence ID" value="MCL1124398.1"/>
    <property type="molecule type" value="Genomic_DNA"/>
</dbReference>
<evidence type="ECO:0000256" key="2">
    <source>
        <dbReference type="ARBA" id="ARBA00022723"/>
    </source>
</evidence>